<gene>
    <name evidence="1" type="ORF">EZV62_025566</name>
</gene>
<sequence length="149" mass="16575">MGNTKVKLKLLIDTKCQKVVFAEASKDFFELIFKAISTTVISVVGNVVFRLKKKHEVGCLNKFLQSIEKLRENEMPPDEMLVAAEGIFELRGSSNKCTPWGSSGHIKEAEPDQNCQIGEALGVLLLPGSKTFRFKGFSCLQVFMFAITN</sequence>
<dbReference type="EMBL" id="VAHF01000012">
    <property type="protein sequence ID" value="TXG49691.1"/>
    <property type="molecule type" value="Genomic_DNA"/>
</dbReference>
<dbReference type="InterPro" id="IPR007750">
    <property type="entry name" value="DUF674"/>
</dbReference>
<dbReference type="OrthoDB" id="2014278at2759"/>
<evidence type="ECO:0000313" key="1">
    <source>
        <dbReference type="EMBL" id="TXG49691.1"/>
    </source>
</evidence>
<dbReference type="Proteomes" id="UP000323000">
    <property type="component" value="Chromosome 12"/>
</dbReference>
<reference evidence="2" key="1">
    <citation type="journal article" date="2019" name="Gigascience">
        <title>De novo genome assembly of the endangered Acer yangbiense, a plant species with extremely small populations endemic to Yunnan Province, China.</title>
        <authorList>
            <person name="Yang J."/>
            <person name="Wariss H.M."/>
            <person name="Tao L."/>
            <person name="Zhang R."/>
            <person name="Yun Q."/>
            <person name="Hollingsworth P."/>
            <person name="Dao Z."/>
            <person name="Luo G."/>
            <person name="Guo H."/>
            <person name="Ma Y."/>
            <person name="Sun W."/>
        </authorList>
    </citation>
    <scope>NUCLEOTIDE SEQUENCE [LARGE SCALE GENOMIC DNA]</scope>
    <source>
        <strain evidence="2">cv. Malutang</strain>
    </source>
</reference>
<protein>
    <submittedName>
        <fullName evidence="1">Uncharacterized protein</fullName>
    </submittedName>
</protein>
<dbReference type="PANTHER" id="PTHR33103:SF19">
    <property type="entry name" value="OS09G0544700 PROTEIN"/>
    <property type="match status" value="1"/>
</dbReference>
<accession>A0A5C7GYM4</accession>
<dbReference type="AlphaFoldDB" id="A0A5C7GYM4"/>
<evidence type="ECO:0000313" key="2">
    <source>
        <dbReference type="Proteomes" id="UP000323000"/>
    </source>
</evidence>
<comment type="caution">
    <text evidence="1">The sequence shown here is derived from an EMBL/GenBank/DDBJ whole genome shotgun (WGS) entry which is preliminary data.</text>
</comment>
<dbReference type="PANTHER" id="PTHR33103">
    <property type="entry name" value="OS01G0153900 PROTEIN"/>
    <property type="match status" value="1"/>
</dbReference>
<name>A0A5C7GYM4_9ROSI</name>
<dbReference type="Pfam" id="PF05056">
    <property type="entry name" value="DUF674"/>
    <property type="match status" value="1"/>
</dbReference>
<proteinExistence type="predicted"/>
<keyword evidence="2" id="KW-1185">Reference proteome</keyword>
<organism evidence="1 2">
    <name type="scientific">Acer yangbiense</name>
    <dbReference type="NCBI Taxonomy" id="1000413"/>
    <lineage>
        <taxon>Eukaryota</taxon>
        <taxon>Viridiplantae</taxon>
        <taxon>Streptophyta</taxon>
        <taxon>Embryophyta</taxon>
        <taxon>Tracheophyta</taxon>
        <taxon>Spermatophyta</taxon>
        <taxon>Magnoliopsida</taxon>
        <taxon>eudicotyledons</taxon>
        <taxon>Gunneridae</taxon>
        <taxon>Pentapetalae</taxon>
        <taxon>rosids</taxon>
        <taxon>malvids</taxon>
        <taxon>Sapindales</taxon>
        <taxon>Sapindaceae</taxon>
        <taxon>Hippocastanoideae</taxon>
        <taxon>Acereae</taxon>
        <taxon>Acer</taxon>
    </lineage>
</organism>